<accession>A0A194WSN9</accession>
<name>A0A194WSN9_MOLSC</name>
<dbReference type="GeneID" id="28831218"/>
<dbReference type="AlphaFoldDB" id="A0A194WSN9"/>
<gene>
    <name evidence="1" type="ORF">LY89DRAFT_759970</name>
</gene>
<dbReference type="EMBL" id="KQ947428">
    <property type="protein sequence ID" value="KUJ10975.1"/>
    <property type="molecule type" value="Genomic_DNA"/>
</dbReference>
<dbReference type="Proteomes" id="UP000070700">
    <property type="component" value="Unassembled WGS sequence"/>
</dbReference>
<sequence>MASNPAYIHPQIPDPTVITPPQDFHIFAPKNPHPDFSNDVIQHTLRLKAYDPLDLSQALCFAIESRLSNQQTILDHLDLAERQLLGTVMDRSYSNLRLTDGERSDSLLEMQAIKNLALEFFPTFNKMLFGGSLTEYLKDVQAYNFDALKASNPTHEAVTENAIGWYQEEERTIYIRTNPPMYDFAGTAATEVQKYLTIFVHELVHTFFWAWGCKCANRCSQDEVLGNIFGQSGHGPAWMQVMHTISQALEKDLGWKIDTGMAYSCEIEEKNSGFKFPESMLNSWNMRRINFSQEDWKLIPKIWYNVHPCVTENPPCRKIQLVH</sequence>
<evidence type="ECO:0000313" key="2">
    <source>
        <dbReference type="Proteomes" id="UP000070700"/>
    </source>
</evidence>
<dbReference type="OrthoDB" id="5236983at2759"/>
<evidence type="ECO:0000313" key="1">
    <source>
        <dbReference type="EMBL" id="KUJ10975.1"/>
    </source>
</evidence>
<keyword evidence="2" id="KW-1185">Reference proteome</keyword>
<dbReference type="KEGG" id="psco:LY89DRAFT_759970"/>
<reference evidence="1 2" key="1">
    <citation type="submission" date="2015-10" db="EMBL/GenBank/DDBJ databases">
        <title>Full genome of DAOMC 229536 Phialocephala scopiformis, a fungal endophyte of spruce producing the potent anti-insectan compound rugulosin.</title>
        <authorList>
            <consortium name="DOE Joint Genome Institute"/>
            <person name="Walker A.K."/>
            <person name="Frasz S.L."/>
            <person name="Seifert K.A."/>
            <person name="Miller J.D."/>
            <person name="Mondo S.J."/>
            <person name="Labutti K."/>
            <person name="Lipzen A."/>
            <person name="Dockter R."/>
            <person name="Kennedy M."/>
            <person name="Grigoriev I.V."/>
            <person name="Spatafora J.W."/>
        </authorList>
    </citation>
    <scope>NUCLEOTIDE SEQUENCE [LARGE SCALE GENOMIC DNA]</scope>
    <source>
        <strain evidence="1 2">CBS 120377</strain>
    </source>
</reference>
<protein>
    <submittedName>
        <fullName evidence="1">Uncharacterized protein</fullName>
    </submittedName>
</protein>
<proteinExistence type="predicted"/>
<dbReference type="RefSeq" id="XP_018065330.1">
    <property type="nucleotide sequence ID" value="XM_018221492.1"/>
</dbReference>
<dbReference type="InParanoid" id="A0A194WSN9"/>
<organism evidence="1 2">
    <name type="scientific">Mollisia scopiformis</name>
    <name type="common">Conifer needle endophyte fungus</name>
    <name type="synonym">Phialocephala scopiformis</name>
    <dbReference type="NCBI Taxonomy" id="149040"/>
    <lineage>
        <taxon>Eukaryota</taxon>
        <taxon>Fungi</taxon>
        <taxon>Dikarya</taxon>
        <taxon>Ascomycota</taxon>
        <taxon>Pezizomycotina</taxon>
        <taxon>Leotiomycetes</taxon>
        <taxon>Helotiales</taxon>
        <taxon>Mollisiaceae</taxon>
        <taxon>Mollisia</taxon>
    </lineage>
</organism>